<comment type="caution">
    <text evidence="2">The sequence shown here is derived from an EMBL/GenBank/DDBJ whole genome shotgun (WGS) entry which is preliminary data.</text>
</comment>
<evidence type="ECO:0000313" key="2">
    <source>
        <dbReference type="EMBL" id="GHG75450.1"/>
    </source>
</evidence>
<dbReference type="InterPro" id="IPR011659">
    <property type="entry name" value="WD40"/>
</dbReference>
<dbReference type="PANTHER" id="PTHR36842">
    <property type="entry name" value="PROTEIN TOLB HOMOLOG"/>
    <property type="match status" value="1"/>
</dbReference>
<dbReference type="SUPFAM" id="SSF69304">
    <property type="entry name" value="Tricorn protease N-terminal domain"/>
    <property type="match status" value="1"/>
</dbReference>
<dbReference type="Pfam" id="PF07676">
    <property type="entry name" value="PD40"/>
    <property type="match status" value="1"/>
</dbReference>
<dbReference type="InterPro" id="IPR011042">
    <property type="entry name" value="6-blade_b-propeller_TolB-like"/>
</dbReference>
<protein>
    <submittedName>
        <fullName evidence="2">Uncharacterized protein</fullName>
    </submittedName>
</protein>
<dbReference type="PANTHER" id="PTHR36842:SF1">
    <property type="entry name" value="PROTEIN TOLB"/>
    <property type="match status" value="1"/>
</dbReference>
<organism evidence="2 3">
    <name type="scientific">Alishewanella longhuensis</name>
    <dbReference type="NCBI Taxonomy" id="1091037"/>
    <lineage>
        <taxon>Bacteria</taxon>
        <taxon>Pseudomonadati</taxon>
        <taxon>Pseudomonadota</taxon>
        <taxon>Gammaproteobacteria</taxon>
        <taxon>Alteromonadales</taxon>
        <taxon>Alteromonadaceae</taxon>
        <taxon>Alishewanella</taxon>
    </lineage>
</organism>
<dbReference type="Proteomes" id="UP000659697">
    <property type="component" value="Unassembled WGS sequence"/>
</dbReference>
<proteinExistence type="inferred from homology"/>
<dbReference type="EMBL" id="BNAO01000009">
    <property type="protein sequence ID" value="GHG75450.1"/>
    <property type="molecule type" value="Genomic_DNA"/>
</dbReference>
<name>A0ABQ3L1C3_9ALTE</name>
<accession>A0ABQ3L1C3</accession>
<evidence type="ECO:0000256" key="1">
    <source>
        <dbReference type="ARBA" id="ARBA00009820"/>
    </source>
</evidence>
<comment type="similarity">
    <text evidence="1">Belongs to the TolB family.</text>
</comment>
<gene>
    <name evidence="2" type="ORF">GCM10010919_29640</name>
</gene>
<reference evidence="3" key="1">
    <citation type="journal article" date="2019" name="Int. J. Syst. Evol. Microbiol.">
        <title>The Global Catalogue of Microorganisms (GCM) 10K type strain sequencing project: providing services to taxonomists for standard genome sequencing and annotation.</title>
        <authorList>
            <consortium name="The Broad Institute Genomics Platform"/>
            <consortium name="The Broad Institute Genome Sequencing Center for Infectious Disease"/>
            <person name="Wu L."/>
            <person name="Ma J."/>
        </authorList>
    </citation>
    <scope>NUCLEOTIDE SEQUENCE [LARGE SCALE GENOMIC DNA]</scope>
    <source>
        <strain evidence="3">CGMCC 1.7003</strain>
    </source>
</reference>
<keyword evidence="3" id="KW-1185">Reference proteome</keyword>
<dbReference type="Gene3D" id="2.120.10.30">
    <property type="entry name" value="TolB, C-terminal domain"/>
    <property type="match status" value="1"/>
</dbReference>
<sequence>MVYVSNESGYMEIWRADAQMEQREQLTQLFGMVKYPQWSNDGRYIAFVGRLPAEENDKLMLLEVKTGRLTQLQTGVRWHGQISWWYDDSAVIFSHNGNLFSITIQDKQVQQLTTRGGVWAQMPAADKLYFSKGRNRGLWQLLPNGQEVQLLSGQIFSSRTAWAVADNKIYFLQQKPGQLLVSYYDTEQQQTKDLILLPPDQLHLQSVMSFDTVNQRLLFELSMLPRADIHKMRHPQLQ</sequence>
<evidence type="ECO:0000313" key="3">
    <source>
        <dbReference type="Proteomes" id="UP000659697"/>
    </source>
</evidence>